<dbReference type="AlphaFoldDB" id="A0A133NIN2"/>
<protein>
    <submittedName>
        <fullName evidence="6">Cof-like hydrolase</fullName>
    </submittedName>
</protein>
<evidence type="ECO:0000256" key="5">
    <source>
        <dbReference type="ARBA" id="ARBA00034778"/>
    </source>
</evidence>
<evidence type="ECO:0000256" key="4">
    <source>
        <dbReference type="ARBA" id="ARBA00022842"/>
    </source>
</evidence>
<dbReference type="SFLD" id="SFLDG01140">
    <property type="entry name" value="C2.B:_Phosphomannomutase_and_P"/>
    <property type="match status" value="1"/>
</dbReference>
<dbReference type="PROSITE" id="PS01229">
    <property type="entry name" value="COF_2"/>
    <property type="match status" value="1"/>
</dbReference>
<evidence type="ECO:0000313" key="6">
    <source>
        <dbReference type="EMBL" id="KXA16111.1"/>
    </source>
</evidence>
<dbReference type="NCBIfam" id="TIGR01484">
    <property type="entry name" value="HAD-SF-IIB"/>
    <property type="match status" value="1"/>
</dbReference>
<dbReference type="GO" id="GO:0016791">
    <property type="term" value="F:phosphatase activity"/>
    <property type="evidence" value="ECO:0007669"/>
    <property type="project" value="UniProtKB-ARBA"/>
</dbReference>
<sequence length="286" mass="32418">MLSFLYRKGDFFFTENLGGKMKYKAVVCDMDGTLLNGEHRVSERSKNIIKTIIEKGVKVFLASGRPYPDIQYFKKSLGLNSYSISSNGAVVHDEQGKEIMYYSLEKELLSELLNLPFGNLHRNLYTRNSWYVEVSLKELLEFHKESGFAFQQISNLAEKNDGNATKLFFLDESEKSILDFEKKLKAKFEDRVSITLSTPNCLEIMKKGVNKGRAVKDTMQKLGIPLEEVIAFGDGLNDYEMLSLVGNPFVMSNASPRLLKALSEVPRAPKNTDDGVAQILERLFLK</sequence>
<dbReference type="EMBL" id="LRPX01000021">
    <property type="protein sequence ID" value="KXA16111.1"/>
    <property type="molecule type" value="Genomic_DNA"/>
</dbReference>
<keyword evidence="2" id="KW-0479">Metal-binding</keyword>
<dbReference type="Gene3D" id="3.40.50.1000">
    <property type="entry name" value="HAD superfamily/HAD-like"/>
    <property type="match status" value="1"/>
</dbReference>
<dbReference type="InterPro" id="IPR036412">
    <property type="entry name" value="HAD-like_sf"/>
</dbReference>
<dbReference type="NCBIfam" id="TIGR00099">
    <property type="entry name" value="Cof-subfamily"/>
    <property type="match status" value="1"/>
</dbReference>
<dbReference type="InterPro" id="IPR023214">
    <property type="entry name" value="HAD_sf"/>
</dbReference>
<evidence type="ECO:0000313" key="7">
    <source>
        <dbReference type="Proteomes" id="UP000070617"/>
    </source>
</evidence>
<proteinExistence type="inferred from homology"/>
<dbReference type="PANTHER" id="PTHR47267">
    <property type="match status" value="1"/>
</dbReference>
<comment type="similarity">
    <text evidence="5">Belongs to the HAD-like hydrolase superfamily. Cof family.</text>
</comment>
<reference evidence="7" key="1">
    <citation type="submission" date="2016-01" db="EMBL/GenBank/DDBJ databases">
        <authorList>
            <person name="Mitreva M."/>
            <person name="Pepin K.H."/>
            <person name="Mihindukulasuriya K.A."/>
            <person name="Fulton R."/>
            <person name="Fronick C."/>
            <person name="O'Laughlin M."/>
            <person name="Miner T."/>
            <person name="Herter B."/>
            <person name="Rosa B.A."/>
            <person name="Cordes M."/>
            <person name="Tomlinson C."/>
            <person name="Wollam A."/>
            <person name="Palsikar V.B."/>
            <person name="Mardis E.R."/>
            <person name="Wilson R.K."/>
        </authorList>
    </citation>
    <scope>NUCLEOTIDE SEQUENCE [LARGE SCALE GENOMIC DNA]</scope>
    <source>
        <strain evidence="7">CMW8396</strain>
    </source>
</reference>
<accession>A0A133NIN2</accession>
<keyword evidence="7" id="KW-1185">Reference proteome</keyword>
<comment type="caution">
    <text evidence="6">The sequence shown here is derived from an EMBL/GenBank/DDBJ whole genome shotgun (WGS) entry which is preliminary data.</text>
</comment>
<keyword evidence="3 6" id="KW-0378">Hydrolase</keyword>
<dbReference type="SUPFAM" id="SSF56784">
    <property type="entry name" value="HAD-like"/>
    <property type="match status" value="1"/>
</dbReference>
<evidence type="ECO:0000256" key="3">
    <source>
        <dbReference type="ARBA" id="ARBA00022801"/>
    </source>
</evidence>
<gene>
    <name evidence="6" type="ORF">HMPREF3206_00462</name>
</gene>
<dbReference type="CDD" id="cd07516">
    <property type="entry name" value="HAD_Pase"/>
    <property type="match status" value="1"/>
</dbReference>
<name>A0A133NIN2_9FUSO</name>
<evidence type="ECO:0000256" key="1">
    <source>
        <dbReference type="ARBA" id="ARBA00001946"/>
    </source>
</evidence>
<organism evidence="6 7">
    <name type="scientific">Fusobacterium equinum</name>
    <dbReference type="NCBI Taxonomy" id="134605"/>
    <lineage>
        <taxon>Bacteria</taxon>
        <taxon>Fusobacteriati</taxon>
        <taxon>Fusobacteriota</taxon>
        <taxon>Fusobacteriia</taxon>
        <taxon>Fusobacteriales</taxon>
        <taxon>Fusobacteriaceae</taxon>
        <taxon>Fusobacterium</taxon>
    </lineage>
</organism>
<dbReference type="Pfam" id="PF08282">
    <property type="entry name" value="Hydrolase_3"/>
    <property type="match status" value="1"/>
</dbReference>
<dbReference type="Gene3D" id="3.30.1240.10">
    <property type="match status" value="1"/>
</dbReference>
<keyword evidence="4" id="KW-0460">Magnesium</keyword>
<dbReference type="PANTHER" id="PTHR47267:SF4">
    <property type="entry name" value="PYRIDOXAL PHOSPHATE PHOSPHATASE YIGL"/>
    <property type="match status" value="1"/>
</dbReference>
<comment type="cofactor">
    <cofactor evidence="1">
        <name>Mg(2+)</name>
        <dbReference type="ChEBI" id="CHEBI:18420"/>
    </cofactor>
</comment>
<dbReference type="SFLD" id="SFLDS00003">
    <property type="entry name" value="Haloacid_Dehalogenase"/>
    <property type="match status" value="1"/>
</dbReference>
<dbReference type="SFLD" id="SFLDG01144">
    <property type="entry name" value="C2.B.4:_PGP_Like"/>
    <property type="match status" value="1"/>
</dbReference>
<dbReference type="InterPro" id="IPR006379">
    <property type="entry name" value="HAD-SF_hydro_IIB"/>
</dbReference>
<evidence type="ECO:0000256" key="2">
    <source>
        <dbReference type="ARBA" id="ARBA00022723"/>
    </source>
</evidence>
<dbReference type="Proteomes" id="UP000070617">
    <property type="component" value="Unassembled WGS sequence"/>
</dbReference>
<dbReference type="GO" id="GO:0046872">
    <property type="term" value="F:metal ion binding"/>
    <property type="evidence" value="ECO:0007669"/>
    <property type="project" value="UniProtKB-KW"/>
</dbReference>
<dbReference type="InterPro" id="IPR000150">
    <property type="entry name" value="Cof"/>
</dbReference>
<dbReference type="PROSITE" id="PS01228">
    <property type="entry name" value="COF_1"/>
    <property type="match status" value="1"/>
</dbReference>
<dbReference type="PATRIC" id="fig|134605.3.peg.464"/>
<dbReference type="STRING" id="134605.HMPREF3206_00462"/>